<evidence type="ECO:0000256" key="7">
    <source>
        <dbReference type="ARBA" id="ARBA00023136"/>
    </source>
</evidence>
<evidence type="ECO:0000256" key="4">
    <source>
        <dbReference type="ARBA" id="ARBA00022597"/>
    </source>
</evidence>
<feature type="transmembrane region" description="Helical" evidence="9">
    <location>
        <begin position="171"/>
        <end position="192"/>
    </location>
</feature>
<keyword evidence="12" id="KW-1185">Reference proteome</keyword>
<evidence type="ECO:0000256" key="2">
    <source>
        <dbReference type="ARBA" id="ARBA00022448"/>
    </source>
</evidence>
<dbReference type="InterPro" id="IPR004796">
    <property type="entry name" value="PTS_IIC_cello"/>
</dbReference>
<evidence type="ECO:0000256" key="5">
    <source>
        <dbReference type="ARBA" id="ARBA00022692"/>
    </source>
</evidence>
<feature type="transmembrane region" description="Helical" evidence="9">
    <location>
        <begin position="212"/>
        <end position="235"/>
    </location>
</feature>
<dbReference type="RefSeq" id="WP_209452907.1">
    <property type="nucleotide sequence ID" value="NZ_JAGGLT010000003.1"/>
</dbReference>
<comment type="caution">
    <text evidence="11">The sequence shown here is derived from an EMBL/GenBank/DDBJ whole genome shotgun (WGS) entry which is preliminary data.</text>
</comment>
<dbReference type="PROSITE" id="PS51105">
    <property type="entry name" value="PTS_EIIC_TYPE_3"/>
    <property type="match status" value="1"/>
</dbReference>
<organism evidence="11 12">
    <name type="scientific">Thermoanaerobacterium butyriciformans</name>
    <dbReference type="NCBI Taxonomy" id="1702242"/>
    <lineage>
        <taxon>Bacteria</taxon>
        <taxon>Bacillati</taxon>
        <taxon>Bacillota</taxon>
        <taxon>Clostridia</taxon>
        <taxon>Thermoanaerobacterales</taxon>
        <taxon>Thermoanaerobacteraceae</taxon>
        <taxon>Thermoanaerobacterium</taxon>
    </lineage>
</organism>
<feature type="transmembrane region" description="Helical" evidence="9">
    <location>
        <begin position="386"/>
        <end position="405"/>
    </location>
</feature>
<comment type="function">
    <text evidence="8">The phosphoenolpyruvate-dependent sugar phosphotransferase system (PTS), a major carbohydrate active -transport system, catalyzes the phosphorylation of incoming sugar substrates concomitant with their translocation across the cell membrane.</text>
</comment>
<evidence type="ECO:0000256" key="3">
    <source>
        <dbReference type="ARBA" id="ARBA00022475"/>
    </source>
</evidence>
<dbReference type="NCBIfam" id="TIGR00410">
    <property type="entry name" value="lacE"/>
    <property type="match status" value="1"/>
</dbReference>
<evidence type="ECO:0000256" key="6">
    <source>
        <dbReference type="ARBA" id="ARBA00022989"/>
    </source>
</evidence>
<feature type="transmembrane region" description="Helical" evidence="9">
    <location>
        <begin position="277"/>
        <end position="299"/>
    </location>
</feature>
<feature type="domain" description="PTS EIIC type-3" evidence="10">
    <location>
        <begin position="6"/>
        <end position="404"/>
    </location>
</feature>
<evidence type="ECO:0000256" key="1">
    <source>
        <dbReference type="ARBA" id="ARBA00004651"/>
    </source>
</evidence>
<reference evidence="11" key="1">
    <citation type="submission" date="2021-03" db="EMBL/GenBank/DDBJ databases">
        <title>Genomic Encyclopedia of Type Strains, Phase IV (KMG-IV): sequencing the most valuable type-strain genomes for metagenomic binning, comparative biology and taxonomic classification.</title>
        <authorList>
            <person name="Goeker M."/>
        </authorList>
    </citation>
    <scope>NUCLEOTIDE SEQUENCE</scope>
    <source>
        <strain evidence="11">DSM 101588</strain>
    </source>
</reference>
<dbReference type="PANTHER" id="PTHR33989:SF4">
    <property type="entry name" value="PTS SYSTEM N,N'-DIACETYLCHITOBIOSE-SPECIFIC EIIC COMPONENT"/>
    <property type="match status" value="1"/>
</dbReference>
<dbReference type="InterPro" id="IPR051088">
    <property type="entry name" value="PTS_Sugar-EIIC/EIIB"/>
</dbReference>
<feature type="transmembrane region" description="Helical" evidence="9">
    <location>
        <begin position="125"/>
        <end position="151"/>
    </location>
</feature>
<evidence type="ECO:0000313" key="11">
    <source>
        <dbReference type="EMBL" id="MBP2070940.1"/>
    </source>
</evidence>
<evidence type="ECO:0000259" key="10">
    <source>
        <dbReference type="PROSITE" id="PS51105"/>
    </source>
</evidence>
<keyword evidence="3 8" id="KW-1003">Cell membrane</keyword>
<keyword evidence="7 8" id="KW-0472">Membrane</keyword>
<dbReference type="Pfam" id="PF02378">
    <property type="entry name" value="PTS_EIIC"/>
    <property type="match status" value="1"/>
</dbReference>
<feature type="transmembrane region" description="Helical" evidence="9">
    <location>
        <begin position="338"/>
        <end position="357"/>
    </location>
</feature>
<keyword evidence="6 9" id="KW-1133">Transmembrane helix</keyword>
<feature type="transmembrane region" description="Helical" evidence="9">
    <location>
        <begin position="99"/>
        <end position="118"/>
    </location>
</feature>
<dbReference type="Proteomes" id="UP001166402">
    <property type="component" value="Unassembled WGS sequence"/>
</dbReference>
<feature type="transmembrane region" description="Helical" evidence="9">
    <location>
        <begin position="65"/>
        <end position="87"/>
    </location>
</feature>
<name>A0ABS4NBD9_9THEO</name>
<comment type="subcellular location">
    <subcellularLocation>
        <location evidence="1">Cell membrane</location>
        <topology evidence="1">Multi-pass membrane protein</topology>
    </subcellularLocation>
</comment>
<protein>
    <recommendedName>
        <fullName evidence="8">Permease IIC component</fullName>
    </recommendedName>
</protein>
<dbReference type="InterPro" id="IPR004501">
    <property type="entry name" value="PTS_EIIC_3"/>
</dbReference>
<keyword evidence="2 8" id="KW-0813">Transport</keyword>
<evidence type="ECO:0000256" key="8">
    <source>
        <dbReference type="PIRNR" id="PIRNR006351"/>
    </source>
</evidence>
<dbReference type="PIRSF" id="PIRSF006351">
    <property type="entry name" value="PTS_EIIC-Cellobiose"/>
    <property type="match status" value="1"/>
</dbReference>
<keyword evidence="4 8" id="KW-0762">Sugar transport</keyword>
<evidence type="ECO:0000313" key="12">
    <source>
        <dbReference type="Proteomes" id="UP001166402"/>
    </source>
</evidence>
<keyword evidence="5 9" id="KW-0812">Transmembrane</keyword>
<dbReference type="PANTHER" id="PTHR33989">
    <property type="match status" value="1"/>
</dbReference>
<dbReference type="EMBL" id="JAGGLT010000003">
    <property type="protein sequence ID" value="MBP2070940.1"/>
    <property type="molecule type" value="Genomic_DNA"/>
</dbReference>
<evidence type="ECO:0000256" key="9">
    <source>
        <dbReference type="SAM" id="Phobius"/>
    </source>
</evidence>
<gene>
    <name evidence="11" type="ORF">J2Z80_000440</name>
</gene>
<dbReference type="InterPro" id="IPR003352">
    <property type="entry name" value="PTS_EIIC"/>
</dbReference>
<feature type="transmembrane region" description="Helical" evidence="9">
    <location>
        <begin position="30"/>
        <end position="53"/>
    </location>
</feature>
<accession>A0ABS4NBD9</accession>
<proteinExistence type="predicted"/>
<sequence length="428" mass="46967">MNKSNFSEKLQRFALLMQSNRYLQAISNGLMSALPILMIGSFAVLLAVLPIAPWQTFIKTTGIQAILLIPYNIAIGCLALYVSFLVSYKLVESFEKEPVVPALVSVFCFLLVTPISIFEKQSAFLLSWFGVQGLFTALIVSLVAARLYIYVLDKNWTIKMPAGVPPTISNVFSGLIPAVIVGLFFLIIAGVFSHTHFKSFTQFIYTLVQTPLSSLGSNFISLFVIVLIQMILWFFGMHGSLVVSSIITAVYLPMDLQNLQAFSTGQPLPHILGQQFYNLYAGIGGAGGTLGLVILMLFIAKSKRLKTLGKLAIIPGCFTINEPVVFGVPMMFNPIMAIPFISVPLIQILVAYIVTYIGLVPPPAGVQVPFGVPVIVAGIMQGSWRIGLLQLVLIVLSLVIYYPFFKKLDDQSLKEELNAEKTNQQVQA</sequence>